<gene>
    <name evidence="2" type="ORF">BDV96DRAFT_186934</name>
</gene>
<dbReference type="Pfam" id="PF06985">
    <property type="entry name" value="HET"/>
    <property type="match status" value="1"/>
</dbReference>
<keyword evidence="3" id="KW-1185">Reference proteome</keyword>
<protein>
    <submittedName>
        <fullName evidence="2">Heterokaryon incompatibility protein-domain-containing protein</fullName>
    </submittedName>
</protein>
<proteinExistence type="predicted"/>
<reference evidence="2" key="1">
    <citation type="journal article" date="2020" name="Stud. Mycol.">
        <title>101 Dothideomycetes genomes: a test case for predicting lifestyles and emergence of pathogens.</title>
        <authorList>
            <person name="Haridas S."/>
            <person name="Albert R."/>
            <person name="Binder M."/>
            <person name="Bloem J."/>
            <person name="Labutti K."/>
            <person name="Salamov A."/>
            <person name="Andreopoulos B."/>
            <person name="Baker S."/>
            <person name="Barry K."/>
            <person name="Bills G."/>
            <person name="Bluhm B."/>
            <person name="Cannon C."/>
            <person name="Castanera R."/>
            <person name="Culley D."/>
            <person name="Daum C."/>
            <person name="Ezra D."/>
            <person name="Gonzalez J."/>
            <person name="Henrissat B."/>
            <person name="Kuo A."/>
            <person name="Liang C."/>
            <person name="Lipzen A."/>
            <person name="Lutzoni F."/>
            <person name="Magnuson J."/>
            <person name="Mondo S."/>
            <person name="Nolan M."/>
            <person name="Ohm R."/>
            <person name="Pangilinan J."/>
            <person name="Park H.-J."/>
            <person name="Ramirez L."/>
            <person name="Alfaro M."/>
            <person name="Sun H."/>
            <person name="Tritt A."/>
            <person name="Yoshinaga Y."/>
            <person name="Zwiers L.-H."/>
            <person name="Turgeon B."/>
            <person name="Goodwin S."/>
            <person name="Spatafora J."/>
            <person name="Crous P."/>
            <person name="Grigoriev I."/>
        </authorList>
    </citation>
    <scope>NUCLEOTIDE SEQUENCE</scope>
    <source>
        <strain evidence="2">CBS 627.86</strain>
    </source>
</reference>
<accession>A0A6A5YW85</accession>
<dbReference type="PANTHER" id="PTHR33112">
    <property type="entry name" value="DOMAIN PROTEIN, PUTATIVE-RELATED"/>
    <property type="match status" value="1"/>
</dbReference>
<sequence>MSSWREIRRQIDEGVFENELCIPCKNALADSDLARIGTPAWVNDGLPKDEVENGKPLLYCTLCKHIIRAKEFARRNGRASQVPNARLEWDFDAMNEGIFIHEDNADLDGADGDALQGFPVERCNFTKTIRHQWVDFEIIKRWISDCEGVHGGVCSSHHYKPRGEAASILLIDVQQGCLIRATSELRYFALSYVWGDAKQFLCLKKNFDWLLQPGSLSQCPITQTIKDAFTLVAELEERYLWVDTVCIVQDDPADKMIQINQMATIYNRAIATIIAMSGHSASSGLPGVHPTPRHTSSAVIAPGLRIVQRASLAYAINEYNYGTQEYIYSTRAWTYQERLLSRRCIIFLKEQLFFRCSTHTISEDRYEPDIGDSAGLNSLDGARAWSHTNFSQDARHPSNPEFFRVYEDQIVEYTSKNMGIPADILNAFNGIQTALAEIFGFTFMQGIPIELFHLALLWTPVAAMQRRISDVAFPSWSWAGWVGRVRYNDLITPANISTQRLVDNFETLAVFEPLQKQNPSTELRCRGEIVSLTNFDLKKCKERLNSTYYSALVTSDIYTIHSAHDTQQRCGIIYGSIPPEPTSLSLIQLSRLRRANSMTRFGPMISFWNDGSVREEALHHERFTDGEWCTSTVLLVHKLDNDRFERVGIGQVHSQAWKEAAPQKKTFWLV</sequence>
<name>A0A6A5YW85_9PLEO</name>
<dbReference type="Proteomes" id="UP000799770">
    <property type="component" value="Unassembled WGS sequence"/>
</dbReference>
<organism evidence="2 3">
    <name type="scientific">Lophiotrema nucula</name>
    <dbReference type="NCBI Taxonomy" id="690887"/>
    <lineage>
        <taxon>Eukaryota</taxon>
        <taxon>Fungi</taxon>
        <taxon>Dikarya</taxon>
        <taxon>Ascomycota</taxon>
        <taxon>Pezizomycotina</taxon>
        <taxon>Dothideomycetes</taxon>
        <taxon>Pleosporomycetidae</taxon>
        <taxon>Pleosporales</taxon>
        <taxon>Lophiotremataceae</taxon>
        <taxon>Lophiotrema</taxon>
    </lineage>
</organism>
<evidence type="ECO:0000313" key="2">
    <source>
        <dbReference type="EMBL" id="KAF2111123.1"/>
    </source>
</evidence>
<feature type="domain" description="Heterokaryon incompatibility" evidence="1">
    <location>
        <begin position="187"/>
        <end position="337"/>
    </location>
</feature>
<evidence type="ECO:0000313" key="3">
    <source>
        <dbReference type="Proteomes" id="UP000799770"/>
    </source>
</evidence>
<dbReference type="OrthoDB" id="2958217at2759"/>
<dbReference type="PANTHER" id="PTHR33112:SF12">
    <property type="entry name" value="HETEROKARYON INCOMPATIBILITY DOMAIN-CONTAINING PROTEIN"/>
    <property type="match status" value="1"/>
</dbReference>
<evidence type="ECO:0000259" key="1">
    <source>
        <dbReference type="Pfam" id="PF06985"/>
    </source>
</evidence>
<dbReference type="InterPro" id="IPR010730">
    <property type="entry name" value="HET"/>
</dbReference>
<dbReference type="AlphaFoldDB" id="A0A6A5YW85"/>
<dbReference type="EMBL" id="ML977335">
    <property type="protein sequence ID" value="KAF2111123.1"/>
    <property type="molecule type" value="Genomic_DNA"/>
</dbReference>